<organism evidence="2 3">
    <name type="scientific">Prunus armeniaca</name>
    <name type="common">Apricot</name>
    <name type="synonym">Armeniaca vulgaris</name>
    <dbReference type="NCBI Taxonomy" id="36596"/>
    <lineage>
        <taxon>Eukaryota</taxon>
        <taxon>Viridiplantae</taxon>
        <taxon>Streptophyta</taxon>
        <taxon>Embryophyta</taxon>
        <taxon>Tracheophyta</taxon>
        <taxon>Spermatophyta</taxon>
        <taxon>Magnoliopsida</taxon>
        <taxon>eudicotyledons</taxon>
        <taxon>Gunneridae</taxon>
        <taxon>Pentapetalae</taxon>
        <taxon>rosids</taxon>
        <taxon>fabids</taxon>
        <taxon>Rosales</taxon>
        <taxon>Rosaceae</taxon>
        <taxon>Amygdaloideae</taxon>
        <taxon>Amygdaleae</taxon>
        <taxon>Prunus</taxon>
    </lineage>
</organism>
<sequence>MIDEPMRVVLEMIDAVMKKTDAMSGATDTLPPLMSNLKIEEKTDDPPGRRQEEDEGSRILANFVKESCDTEEERHRAMKSICRLFASLQSGAPRNREEFEASIPENPDDWTQEMLDYLYEKEQENMRNFAKQQVGIWLCRSRSRSMSRSDWTENFEEDGKLRRRGVKEKERAQVAWLEYV</sequence>
<evidence type="ECO:0000313" key="2">
    <source>
        <dbReference type="EMBL" id="CAB4321789.1"/>
    </source>
</evidence>
<keyword evidence="3" id="KW-1185">Reference proteome</keyword>
<feature type="region of interest" description="Disordered" evidence="1">
    <location>
        <begin position="24"/>
        <end position="57"/>
    </location>
</feature>
<name>A0A6J5Y7F8_PRUAR</name>
<evidence type="ECO:0000313" key="3">
    <source>
        <dbReference type="Proteomes" id="UP000507245"/>
    </source>
</evidence>
<proteinExistence type="predicted"/>
<evidence type="ECO:0000256" key="1">
    <source>
        <dbReference type="SAM" id="MobiDB-lite"/>
    </source>
</evidence>
<reference evidence="3" key="1">
    <citation type="journal article" date="2020" name="Genome Biol.">
        <title>Gamete binning: chromosome-level and haplotype-resolved genome assembly enabled by high-throughput single-cell sequencing of gamete genomes.</title>
        <authorList>
            <person name="Campoy J.A."/>
            <person name="Sun H."/>
            <person name="Goel M."/>
            <person name="Jiao W.-B."/>
            <person name="Folz-Donahue K."/>
            <person name="Wang N."/>
            <person name="Rubio M."/>
            <person name="Liu C."/>
            <person name="Kukat C."/>
            <person name="Ruiz D."/>
            <person name="Huettel B."/>
            <person name="Schneeberger K."/>
        </authorList>
    </citation>
    <scope>NUCLEOTIDE SEQUENCE [LARGE SCALE GENOMIC DNA]</scope>
    <source>
        <strain evidence="3">cv. Rojo Pasion</strain>
    </source>
</reference>
<gene>
    <name evidence="2" type="ORF">ORAREDHAP_LOCUS51059</name>
</gene>
<dbReference type="EMBL" id="CAEKKB010000008">
    <property type="protein sequence ID" value="CAB4321789.1"/>
    <property type="molecule type" value="Genomic_DNA"/>
</dbReference>
<accession>A0A6J5Y7F8</accession>
<dbReference type="AlphaFoldDB" id="A0A6J5Y7F8"/>
<dbReference type="Proteomes" id="UP000507245">
    <property type="component" value="Unassembled WGS sequence"/>
</dbReference>
<feature type="compositionally biased region" description="Basic and acidic residues" evidence="1">
    <location>
        <begin position="38"/>
        <end position="52"/>
    </location>
</feature>
<protein>
    <submittedName>
        <fullName evidence="2">Uncharacterized protein</fullName>
    </submittedName>
</protein>